<dbReference type="RefSeq" id="WP_378058857.1">
    <property type="nucleotide sequence ID" value="NZ_JBHSIS010000011.1"/>
</dbReference>
<sequence length="125" mass="12819">MTAATSAPASRGRTTVGAHAVERIAAHALSEVDGVGGTARTMLGIAVGADGADRDARVSARVAGAEVELTVRMSVAYPASVRATARRAREHLTTRVGGLTGLHVSTVDVTVTELYQDVAAPRRVS</sequence>
<reference evidence="3" key="1">
    <citation type="journal article" date="2019" name="Int. J. Syst. Evol. Microbiol.">
        <title>The Global Catalogue of Microorganisms (GCM) 10K type strain sequencing project: providing services to taxonomists for standard genome sequencing and annotation.</title>
        <authorList>
            <consortium name="The Broad Institute Genomics Platform"/>
            <consortium name="The Broad Institute Genome Sequencing Center for Infectious Disease"/>
            <person name="Wu L."/>
            <person name="Ma J."/>
        </authorList>
    </citation>
    <scope>NUCLEOTIDE SEQUENCE [LARGE SCALE GENOMIC DNA]</scope>
    <source>
        <strain evidence="3">ZS-22-S1</strain>
    </source>
</reference>
<comment type="similarity">
    <text evidence="1">Belongs to the asp23 family.</text>
</comment>
<protein>
    <submittedName>
        <fullName evidence="2">Asp23/Gls24 family envelope stress response protein</fullName>
    </submittedName>
</protein>
<evidence type="ECO:0000256" key="1">
    <source>
        <dbReference type="ARBA" id="ARBA00005721"/>
    </source>
</evidence>
<evidence type="ECO:0000313" key="3">
    <source>
        <dbReference type="Proteomes" id="UP001595859"/>
    </source>
</evidence>
<proteinExistence type="inferred from homology"/>
<dbReference type="InterPro" id="IPR005531">
    <property type="entry name" value="Asp23"/>
</dbReference>
<gene>
    <name evidence="2" type="ORF">ACFPCV_25480</name>
</gene>
<organism evidence="2 3">
    <name type="scientific">Actinophytocola glycyrrhizae</name>
    <dbReference type="NCBI Taxonomy" id="2044873"/>
    <lineage>
        <taxon>Bacteria</taxon>
        <taxon>Bacillati</taxon>
        <taxon>Actinomycetota</taxon>
        <taxon>Actinomycetes</taxon>
        <taxon>Pseudonocardiales</taxon>
        <taxon>Pseudonocardiaceae</taxon>
    </lineage>
</organism>
<dbReference type="Proteomes" id="UP001595859">
    <property type="component" value="Unassembled WGS sequence"/>
</dbReference>
<keyword evidence="3" id="KW-1185">Reference proteome</keyword>
<name>A0ABV9SAN3_9PSEU</name>
<dbReference type="Pfam" id="PF03780">
    <property type="entry name" value="Asp23"/>
    <property type="match status" value="1"/>
</dbReference>
<comment type="caution">
    <text evidence="2">The sequence shown here is derived from an EMBL/GenBank/DDBJ whole genome shotgun (WGS) entry which is preliminary data.</text>
</comment>
<accession>A0ABV9SAN3</accession>
<dbReference type="EMBL" id="JBHSIS010000011">
    <property type="protein sequence ID" value="MFC4856869.1"/>
    <property type="molecule type" value="Genomic_DNA"/>
</dbReference>
<evidence type="ECO:0000313" key="2">
    <source>
        <dbReference type="EMBL" id="MFC4856869.1"/>
    </source>
</evidence>